<protein>
    <submittedName>
        <fullName evidence="2">Uncharacterized protein</fullName>
    </submittedName>
</protein>
<sequence>MSYILEALKKAQAERQLGATPDVHAPVIDAYAARNAARPAWLPAAVGGAVAVAAIGVALWWRHDVPAAPAVQRVAAGP</sequence>
<keyword evidence="1" id="KW-0812">Transmembrane</keyword>
<evidence type="ECO:0000313" key="3">
    <source>
        <dbReference type="Proteomes" id="UP000484015"/>
    </source>
</evidence>
<keyword evidence="1" id="KW-1133">Transmembrane helix</keyword>
<keyword evidence="3" id="KW-1185">Reference proteome</keyword>
<keyword evidence="1" id="KW-0472">Membrane</keyword>
<dbReference type="EMBL" id="WNLA01000028">
    <property type="protein sequence ID" value="MTW05733.1"/>
    <property type="molecule type" value="Genomic_DNA"/>
</dbReference>
<feature type="non-terminal residue" evidence="2">
    <location>
        <position position="78"/>
    </location>
</feature>
<dbReference type="Proteomes" id="UP000484015">
    <property type="component" value="Unassembled WGS sequence"/>
</dbReference>
<proteinExistence type="predicted"/>
<gene>
    <name evidence="2" type="ORF">GM668_27010</name>
</gene>
<accession>A0A6L6Q7C2</accession>
<feature type="transmembrane region" description="Helical" evidence="1">
    <location>
        <begin position="40"/>
        <end position="61"/>
    </location>
</feature>
<dbReference type="AlphaFoldDB" id="A0A6L6Q7C2"/>
<organism evidence="2 3">
    <name type="scientific">Pseudoduganella ginsengisoli</name>
    <dbReference type="NCBI Taxonomy" id="1462440"/>
    <lineage>
        <taxon>Bacteria</taxon>
        <taxon>Pseudomonadati</taxon>
        <taxon>Pseudomonadota</taxon>
        <taxon>Betaproteobacteria</taxon>
        <taxon>Burkholderiales</taxon>
        <taxon>Oxalobacteraceae</taxon>
        <taxon>Telluria group</taxon>
        <taxon>Pseudoduganella</taxon>
    </lineage>
</organism>
<reference evidence="2 3" key="1">
    <citation type="submission" date="2019-11" db="EMBL/GenBank/DDBJ databases">
        <title>Type strains purchased from KCTC, JCM and DSMZ.</title>
        <authorList>
            <person name="Lu H."/>
        </authorList>
    </citation>
    <scope>NUCLEOTIDE SEQUENCE [LARGE SCALE GENOMIC DNA]</scope>
    <source>
        <strain evidence="2 3">KCTC 42409</strain>
    </source>
</reference>
<name>A0A6L6Q7C2_9BURK</name>
<comment type="caution">
    <text evidence="2">The sequence shown here is derived from an EMBL/GenBank/DDBJ whole genome shotgun (WGS) entry which is preliminary data.</text>
</comment>
<evidence type="ECO:0000256" key="1">
    <source>
        <dbReference type="SAM" id="Phobius"/>
    </source>
</evidence>
<evidence type="ECO:0000313" key="2">
    <source>
        <dbReference type="EMBL" id="MTW05733.1"/>
    </source>
</evidence>